<protein>
    <recommendedName>
        <fullName evidence="1">HAT C-terminal dimerisation domain-containing protein</fullName>
    </recommendedName>
</protein>
<dbReference type="SUPFAM" id="SSF53098">
    <property type="entry name" value="Ribonuclease H-like"/>
    <property type="match status" value="2"/>
</dbReference>
<name>A0AAV7K5V1_9METZ</name>
<feature type="domain" description="HAT C-terminal dimerisation" evidence="1">
    <location>
        <begin position="140"/>
        <end position="191"/>
    </location>
</feature>
<keyword evidence="3" id="KW-1185">Reference proteome</keyword>
<dbReference type="GO" id="GO:0003676">
    <property type="term" value="F:nucleic acid binding"/>
    <property type="evidence" value="ECO:0007669"/>
    <property type="project" value="InterPro"/>
</dbReference>
<evidence type="ECO:0000313" key="2">
    <source>
        <dbReference type="EMBL" id="KAI6656642.1"/>
    </source>
</evidence>
<reference evidence="2 3" key="1">
    <citation type="journal article" date="2023" name="BMC Biol.">
        <title>The compact genome of the sponge Oopsacas minuta (Hexactinellida) is lacking key metazoan core genes.</title>
        <authorList>
            <person name="Santini S."/>
            <person name="Schenkelaars Q."/>
            <person name="Jourda C."/>
            <person name="Duchesne M."/>
            <person name="Belahbib H."/>
            <person name="Rocher C."/>
            <person name="Selva M."/>
            <person name="Riesgo A."/>
            <person name="Vervoort M."/>
            <person name="Leys S.P."/>
            <person name="Kodjabachian L."/>
            <person name="Le Bivic A."/>
            <person name="Borchiellini C."/>
            <person name="Claverie J.M."/>
            <person name="Renard E."/>
        </authorList>
    </citation>
    <scope>NUCLEOTIDE SEQUENCE [LARGE SCALE GENOMIC DNA]</scope>
    <source>
        <strain evidence="2">SPO-2</strain>
    </source>
</reference>
<comment type="caution">
    <text evidence="2">The sequence shown here is derived from an EMBL/GenBank/DDBJ whole genome shotgun (WGS) entry which is preliminary data.</text>
</comment>
<dbReference type="Pfam" id="PF05699">
    <property type="entry name" value="Dimer_Tnp_hAT"/>
    <property type="match status" value="1"/>
</dbReference>
<organism evidence="2 3">
    <name type="scientific">Oopsacas minuta</name>
    <dbReference type="NCBI Taxonomy" id="111878"/>
    <lineage>
        <taxon>Eukaryota</taxon>
        <taxon>Metazoa</taxon>
        <taxon>Porifera</taxon>
        <taxon>Hexactinellida</taxon>
        <taxon>Hexasterophora</taxon>
        <taxon>Lyssacinosida</taxon>
        <taxon>Leucopsacidae</taxon>
        <taxon>Oopsacas</taxon>
    </lineage>
</organism>
<evidence type="ECO:0000259" key="1">
    <source>
        <dbReference type="Pfam" id="PF05699"/>
    </source>
</evidence>
<dbReference type="EMBL" id="JAKMXF010000140">
    <property type="protein sequence ID" value="KAI6656642.1"/>
    <property type="molecule type" value="Genomic_DNA"/>
</dbReference>
<proteinExistence type="predicted"/>
<dbReference type="InterPro" id="IPR050951">
    <property type="entry name" value="Retrovirus_Pol_polyprotein"/>
</dbReference>
<dbReference type="AlphaFoldDB" id="A0AAV7K5V1"/>
<gene>
    <name evidence="2" type="ORF">LOD99_11272</name>
</gene>
<feature type="non-terminal residue" evidence="2">
    <location>
        <position position="1"/>
    </location>
</feature>
<dbReference type="InterPro" id="IPR036397">
    <property type="entry name" value="RNaseH_sf"/>
</dbReference>
<dbReference type="PANTHER" id="PTHR37984">
    <property type="entry name" value="PROTEIN CBG26694"/>
    <property type="match status" value="1"/>
</dbReference>
<sequence length="301" mass="34774">RNNLSLPEMIRELRKLQQSLLDRYNGGFLGAITEMELAKIDNVIQIHIFKSECMTFYQISFDYLDKWLHLDSLPQNLDWLLLKDVELIDYKILKGCAELLCPEIAQIDDLFEEGCCLQRNFPSLSMTSDLSLDQRWGIITQENFPCIRKLLSSIFAILASNAVCERVFSLSKVQWRDDRNKLDIFTVGALLKEFQEFHKKTNVNTRRTTVYRPQSNRIVESNNKILKRKFIKMQSEGDTEWTKKLQTAVLAANTQIKISTSYTSFYLMFGRDFDSSSLLNLITSPTNPGLLTEADISEAEV</sequence>
<dbReference type="Proteomes" id="UP001165289">
    <property type="component" value="Unassembled WGS sequence"/>
</dbReference>
<evidence type="ECO:0000313" key="3">
    <source>
        <dbReference type="Proteomes" id="UP001165289"/>
    </source>
</evidence>
<dbReference type="PANTHER" id="PTHR37984:SF5">
    <property type="entry name" value="PROTEIN NYNRIN-LIKE"/>
    <property type="match status" value="1"/>
</dbReference>
<dbReference type="GO" id="GO:0046983">
    <property type="term" value="F:protein dimerization activity"/>
    <property type="evidence" value="ECO:0007669"/>
    <property type="project" value="InterPro"/>
</dbReference>
<dbReference type="InterPro" id="IPR008906">
    <property type="entry name" value="HATC_C_dom"/>
</dbReference>
<dbReference type="InterPro" id="IPR012337">
    <property type="entry name" value="RNaseH-like_sf"/>
</dbReference>
<dbReference type="Gene3D" id="3.30.420.10">
    <property type="entry name" value="Ribonuclease H-like superfamily/Ribonuclease H"/>
    <property type="match status" value="1"/>
</dbReference>
<accession>A0AAV7K5V1</accession>